<organism evidence="2 3">
    <name type="scientific">Meganyctiphanes norvegica</name>
    <name type="common">Northern krill</name>
    <name type="synonym">Thysanopoda norvegica</name>
    <dbReference type="NCBI Taxonomy" id="48144"/>
    <lineage>
        <taxon>Eukaryota</taxon>
        <taxon>Metazoa</taxon>
        <taxon>Ecdysozoa</taxon>
        <taxon>Arthropoda</taxon>
        <taxon>Crustacea</taxon>
        <taxon>Multicrustacea</taxon>
        <taxon>Malacostraca</taxon>
        <taxon>Eumalacostraca</taxon>
        <taxon>Eucarida</taxon>
        <taxon>Euphausiacea</taxon>
        <taxon>Euphausiidae</taxon>
        <taxon>Meganyctiphanes</taxon>
    </lineage>
</organism>
<gene>
    <name evidence="2" type="ORF">MNOR_LOCUS21859</name>
</gene>
<dbReference type="EMBL" id="CAXKWB010017882">
    <property type="protein sequence ID" value="CAL4119892.1"/>
    <property type="molecule type" value="Genomic_DNA"/>
</dbReference>
<proteinExistence type="predicted"/>
<name>A0AAV2RCU1_MEGNR</name>
<keyword evidence="3" id="KW-1185">Reference proteome</keyword>
<dbReference type="AlphaFoldDB" id="A0AAV2RCU1"/>
<accession>A0AAV2RCU1</accession>
<feature type="signal peptide" evidence="1">
    <location>
        <begin position="1"/>
        <end position="18"/>
    </location>
</feature>
<evidence type="ECO:0000256" key="1">
    <source>
        <dbReference type="SAM" id="SignalP"/>
    </source>
</evidence>
<protein>
    <submittedName>
        <fullName evidence="2">Uncharacterized protein</fullName>
    </submittedName>
</protein>
<evidence type="ECO:0000313" key="2">
    <source>
        <dbReference type="EMBL" id="CAL4119892.1"/>
    </source>
</evidence>
<sequence>MRSLLIILISALVGMCVAQPVAQQQTAAAAPGQQGEQRIFGNLLGAAQGAVQGFFNPGGYNQYGGGYNQFGGGYNQFGGGYNQFGGGYNPYGGYGGGYGGGYNQYWG</sequence>
<comment type="caution">
    <text evidence="2">The sequence shown here is derived from an EMBL/GenBank/DDBJ whole genome shotgun (WGS) entry which is preliminary data.</text>
</comment>
<feature type="chain" id="PRO_5043483613" evidence="1">
    <location>
        <begin position="19"/>
        <end position="107"/>
    </location>
</feature>
<dbReference type="Proteomes" id="UP001497623">
    <property type="component" value="Unassembled WGS sequence"/>
</dbReference>
<evidence type="ECO:0000313" key="3">
    <source>
        <dbReference type="Proteomes" id="UP001497623"/>
    </source>
</evidence>
<keyword evidence="1" id="KW-0732">Signal</keyword>
<reference evidence="2 3" key="1">
    <citation type="submission" date="2024-05" db="EMBL/GenBank/DDBJ databases">
        <authorList>
            <person name="Wallberg A."/>
        </authorList>
    </citation>
    <scope>NUCLEOTIDE SEQUENCE [LARGE SCALE GENOMIC DNA]</scope>
</reference>